<organism evidence="1 2">
    <name type="scientific">Halomarina oriensis</name>
    <dbReference type="NCBI Taxonomy" id="671145"/>
    <lineage>
        <taxon>Archaea</taxon>
        <taxon>Methanobacteriati</taxon>
        <taxon>Methanobacteriota</taxon>
        <taxon>Stenosarchaea group</taxon>
        <taxon>Halobacteria</taxon>
        <taxon>Halobacteriales</taxon>
        <taxon>Natronomonadaceae</taxon>
        <taxon>Halomarina</taxon>
    </lineage>
</organism>
<dbReference type="OrthoDB" id="359097at2157"/>
<protein>
    <recommendedName>
        <fullName evidence="3">DUF3368 domain-containing protein</fullName>
    </recommendedName>
</protein>
<evidence type="ECO:0008006" key="3">
    <source>
        <dbReference type="Google" id="ProtNLM"/>
    </source>
</evidence>
<comment type="caution">
    <text evidence="1">The sequence shown here is derived from an EMBL/GenBank/DDBJ whole genome shotgun (WGS) entry which is preliminary data.</text>
</comment>
<proteinExistence type="predicted"/>
<dbReference type="Proteomes" id="UP000451471">
    <property type="component" value="Unassembled WGS sequence"/>
</dbReference>
<evidence type="ECO:0000313" key="2">
    <source>
        <dbReference type="Proteomes" id="UP000451471"/>
    </source>
</evidence>
<gene>
    <name evidence="1" type="ORF">GQS65_04280</name>
</gene>
<dbReference type="Pfam" id="PF11848">
    <property type="entry name" value="DUF3368"/>
    <property type="match status" value="1"/>
</dbReference>
<name>A0A6B0GIM3_9EURY</name>
<accession>A0A6B0GIM3</accession>
<dbReference type="RefSeq" id="WP_158203444.1">
    <property type="nucleotide sequence ID" value="NZ_WSZK01000010.1"/>
</dbReference>
<reference evidence="1 2" key="1">
    <citation type="submission" date="2019-12" db="EMBL/GenBank/DDBJ databases">
        <title>Halocatena pleomorpha gen. nov. sp. nov., an extremely halophilic archaeon of family Halobacteriaceae isolated from saltpan soil.</title>
        <authorList>
            <person name="Pal Y."/>
            <person name="Verma A."/>
            <person name="Krishnamurthi S."/>
            <person name="Kumar P."/>
        </authorList>
    </citation>
    <scope>NUCLEOTIDE SEQUENCE [LARGE SCALE GENOMIC DNA]</scope>
    <source>
        <strain evidence="1 2">JCM 16495</strain>
    </source>
</reference>
<dbReference type="AlphaFoldDB" id="A0A6B0GIM3"/>
<sequence length="176" mass="18927">MSERVARPVVLDATVLSNYASTDSVSWLTTTLDELWTVPAVQGELERGVARDYRYLSHALDALASGAITVDETAEKRLEQDHPSVRAKLDRGEAEAFVAAQAAGGTLATDDAAARRLAGEFEVPVTGSIGLLIRGIAHGELSVETADAWLQTWITERNYYSPVDSIGAALPDDLEE</sequence>
<dbReference type="InterPro" id="IPR021799">
    <property type="entry name" value="PIN-like_prokaryotic"/>
</dbReference>
<dbReference type="EMBL" id="WSZK01000010">
    <property type="protein sequence ID" value="MWG33717.1"/>
    <property type="molecule type" value="Genomic_DNA"/>
</dbReference>
<keyword evidence="2" id="KW-1185">Reference proteome</keyword>
<evidence type="ECO:0000313" key="1">
    <source>
        <dbReference type="EMBL" id="MWG33717.1"/>
    </source>
</evidence>